<evidence type="ECO:0000256" key="9">
    <source>
        <dbReference type="ARBA" id="ARBA00022848"/>
    </source>
</evidence>
<keyword evidence="11 14" id="KW-0408">Iron</keyword>
<dbReference type="InterPro" id="IPR002401">
    <property type="entry name" value="Cyt_P450_E_grp-I"/>
</dbReference>
<accession>A0AAD8A2P8</accession>
<evidence type="ECO:0008006" key="17">
    <source>
        <dbReference type="Google" id="ProtNLM"/>
    </source>
</evidence>
<keyword evidence="9" id="KW-0492">Microsome</keyword>
<evidence type="ECO:0000313" key="15">
    <source>
        <dbReference type="EMBL" id="KAJ9590642.1"/>
    </source>
</evidence>
<evidence type="ECO:0000256" key="12">
    <source>
        <dbReference type="ARBA" id="ARBA00023033"/>
    </source>
</evidence>
<sequence>MVKFGPKRDKMEQKILSGVAECIKKLDKLSGAGESLDVLPVFLHCVGNVMNSIVFGVVYEEQNSTWKWLQHLQEEGTKHIGVAGPINFLPFLRYVPRFNKVMQSLIDGKEKTHVIYQEIIDKHIEKKGSDENSVEDLVDGFLEEKARRGDDNSFYSNMQFNHLLADMFGAGVDTTTATIRWFILFMAEYSDVQRKVQEEIDGLIGNRAPTLEDLTMLPYTEAALAETQRIRSVVPVGIPHGSIEHTTLAGYHIPKGTMIVPLQWAVHMDPQHWSEPEVFKPERFLSQDGRFNKPEAFIPFQTGKRMCVGEELGRMLLFLFGATIIHRFTVSPPDGVELDLEGECGITLTPKAQKLIFTSRH</sequence>
<evidence type="ECO:0000256" key="14">
    <source>
        <dbReference type="PIRSR" id="PIRSR602401-1"/>
    </source>
</evidence>
<dbReference type="PANTHER" id="PTHR24300:SF403">
    <property type="entry name" value="CYTOCHROME P450 306A1"/>
    <property type="match status" value="1"/>
</dbReference>
<dbReference type="Gene3D" id="1.10.630.10">
    <property type="entry name" value="Cytochrome P450"/>
    <property type="match status" value="1"/>
</dbReference>
<dbReference type="AlphaFoldDB" id="A0AAD8A2P8"/>
<evidence type="ECO:0000256" key="11">
    <source>
        <dbReference type="ARBA" id="ARBA00023004"/>
    </source>
</evidence>
<reference evidence="15" key="2">
    <citation type="submission" date="2023-05" db="EMBL/GenBank/DDBJ databases">
        <authorList>
            <person name="Fouks B."/>
        </authorList>
    </citation>
    <scope>NUCLEOTIDE SEQUENCE</scope>
    <source>
        <strain evidence="15">Stay&amp;Tobe</strain>
        <tissue evidence="15">Testes</tissue>
    </source>
</reference>
<evidence type="ECO:0000256" key="13">
    <source>
        <dbReference type="ARBA" id="ARBA00023136"/>
    </source>
</evidence>
<dbReference type="SUPFAM" id="SSF48264">
    <property type="entry name" value="Cytochrome P450"/>
    <property type="match status" value="1"/>
</dbReference>
<keyword evidence="10" id="KW-0560">Oxidoreductase</keyword>
<evidence type="ECO:0000256" key="1">
    <source>
        <dbReference type="ARBA" id="ARBA00001971"/>
    </source>
</evidence>
<keyword evidence="8" id="KW-0256">Endoplasmic reticulum</keyword>
<keyword evidence="6 14" id="KW-0349">Heme</keyword>
<gene>
    <name evidence="15" type="ORF">L9F63_016313</name>
</gene>
<evidence type="ECO:0000256" key="7">
    <source>
        <dbReference type="ARBA" id="ARBA00022723"/>
    </source>
</evidence>
<evidence type="ECO:0000313" key="16">
    <source>
        <dbReference type="Proteomes" id="UP001233999"/>
    </source>
</evidence>
<proteinExistence type="inferred from homology"/>
<dbReference type="InterPro" id="IPR001128">
    <property type="entry name" value="Cyt_P450"/>
</dbReference>
<keyword evidence="12" id="KW-0503">Monooxygenase</keyword>
<dbReference type="GO" id="GO:0005506">
    <property type="term" value="F:iron ion binding"/>
    <property type="evidence" value="ECO:0007669"/>
    <property type="project" value="InterPro"/>
</dbReference>
<comment type="function">
    <text evidence="2">May be involved in the metabolism of insect hormones and in the breakdown of synthetic insecticides.</text>
</comment>
<keyword evidence="13" id="KW-0472">Membrane</keyword>
<dbReference type="PRINTS" id="PR00463">
    <property type="entry name" value="EP450I"/>
</dbReference>
<dbReference type="GO" id="GO:0008395">
    <property type="term" value="F:steroid hydroxylase activity"/>
    <property type="evidence" value="ECO:0007669"/>
    <property type="project" value="TreeGrafter"/>
</dbReference>
<dbReference type="GO" id="GO:0016712">
    <property type="term" value="F:oxidoreductase activity, acting on paired donors, with incorporation or reduction of molecular oxygen, reduced flavin or flavoprotein as one donor, and incorporation of one atom of oxygen"/>
    <property type="evidence" value="ECO:0007669"/>
    <property type="project" value="TreeGrafter"/>
</dbReference>
<name>A0AAD8A2P8_DIPPU</name>
<keyword evidence="7 14" id="KW-0479">Metal-binding</keyword>
<comment type="subcellular location">
    <subcellularLocation>
        <location evidence="4">Endoplasmic reticulum membrane</location>
        <topology evidence="4">Peripheral membrane protein</topology>
    </subcellularLocation>
    <subcellularLocation>
        <location evidence="3">Microsome membrane</location>
        <topology evidence="3">Peripheral membrane protein</topology>
    </subcellularLocation>
</comment>
<organism evidence="15 16">
    <name type="scientific">Diploptera punctata</name>
    <name type="common">Pacific beetle cockroach</name>
    <dbReference type="NCBI Taxonomy" id="6984"/>
    <lineage>
        <taxon>Eukaryota</taxon>
        <taxon>Metazoa</taxon>
        <taxon>Ecdysozoa</taxon>
        <taxon>Arthropoda</taxon>
        <taxon>Hexapoda</taxon>
        <taxon>Insecta</taxon>
        <taxon>Pterygota</taxon>
        <taxon>Neoptera</taxon>
        <taxon>Polyneoptera</taxon>
        <taxon>Dictyoptera</taxon>
        <taxon>Blattodea</taxon>
        <taxon>Blaberoidea</taxon>
        <taxon>Blaberidae</taxon>
        <taxon>Diplopterinae</taxon>
        <taxon>Diploptera</taxon>
    </lineage>
</organism>
<evidence type="ECO:0000256" key="3">
    <source>
        <dbReference type="ARBA" id="ARBA00004174"/>
    </source>
</evidence>
<dbReference type="Pfam" id="PF00067">
    <property type="entry name" value="p450"/>
    <property type="match status" value="1"/>
</dbReference>
<evidence type="ECO:0000256" key="4">
    <source>
        <dbReference type="ARBA" id="ARBA00004406"/>
    </source>
</evidence>
<comment type="cofactor">
    <cofactor evidence="1 14">
        <name>heme</name>
        <dbReference type="ChEBI" id="CHEBI:30413"/>
    </cofactor>
</comment>
<evidence type="ECO:0000256" key="10">
    <source>
        <dbReference type="ARBA" id="ARBA00023002"/>
    </source>
</evidence>
<dbReference type="GO" id="GO:0006082">
    <property type="term" value="P:organic acid metabolic process"/>
    <property type="evidence" value="ECO:0007669"/>
    <property type="project" value="TreeGrafter"/>
</dbReference>
<keyword evidence="16" id="KW-1185">Reference proteome</keyword>
<evidence type="ECO:0000256" key="8">
    <source>
        <dbReference type="ARBA" id="ARBA00022824"/>
    </source>
</evidence>
<evidence type="ECO:0000256" key="2">
    <source>
        <dbReference type="ARBA" id="ARBA00003690"/>
    </source>
</evidence>
<dbReference type="GO" id="GO:0005789">
    <property type="term" value="C:endoplasmic reticulum membrane"/>
    <property type="evidence" value="ECO:0007669"/>
    <property type="project" value="UniProtKB-SubCell"/>
</dbReference>
<dbReference type="Proteomes" id="UP001233999">
    <property type="component" value="Unassembled WGS sequence"/>
</dbReference>
<dbReference type="InterPro" id="IPR036396">
    <property type="entry name" value="Cyt_P450_sf"/>
</dbReference>
<feature type="binding site" description="axial binding residue" evidence="14">
    <location>
        <position position="307"/>
    </location>
    <ligand>
        <name>heme</name>
        <dbReference type="ChEBI" id="CHEBI:30413"/>
    </ligand>
    <ligandPart>
        <name>Fe</name>
        <dbReference type="ChEBI" id="CHEBI:18248"/>
    </ligandPart>
</feature>
<evidence type="ECO:0000256" key="5">
    <source>
        <dbReference type="ARBA" id="ARBA00010617"/>
    </source>
</evidence>
<dbReference type="GO" id="GO:0020037">
    <property type="term" value="F:heme binding"/>
    <property type="evidence" value="ECO:0007669"/>
    <property type="project" value="InterPro"/>
</dbReference>
<protein>
    <recommendedName>
        <fullName evidence="17">Cytochrome P450</fullName>
    </recommendedName>
</protein>
<reference evidence="15" key="1">
    <citation type="journal article" date="2023" name="IScience">
        <title>Live-bearing cockroach genome reveals convergent evolutionary mechanisms linked to viviparity in insects and beyond.</title>
        <authorList>
            <person name="Fouks B."/>
            <person name="Harrison M.C."/>
            <person name="Mikhailova A.A."/>
            <person name="Marchal E."/>
            <person name="English S."/>
            <person name="Carruthers M."/>
            <person name="Jennings E.C."/>
            <person name="Chiamaka E.L."/>
            <person name="Frigard R.A."/>
            <person name="Pippel M."/>
            <person name="Attardo G.M."/>
            <person name="Benoit J.B."/>
            <person name="Bornberg-Bauer E."/>
            <person name="Tobe S.S."/>
        </authorList>
    </citation>
    <scope>NUCLEOTIDE SEQUENCE</scope>
    <source>
        <strain evidence="15">Stay&amp;Tobe</strain>
    </source>
</reference>
<dbReference type="GO" id="GO:0006805">
    <property type="term" value="P:xenobiotic metabolic process"/>
    <property type="evidence" value="ECO:0007669"/>
    <property type="project" value="TreeGrafter"/>
</dbReference>
<dbReference type="EMBL" id="JASPKZ010004199">
    <property type="protein sequence ID" value="KAJ9590642.1"/>
    <property type="molecule type" value="Genomic_DNA"/>
</dbReference>
<dbReference type="PANTHER" id="PTHR24300">
    <property type="entry name" value="CYTOCHROME P450 508A4-RELATED"/>
    <property type="match status" value="1"/>
</dbReference>
<evidence type="ECO:0000256" key="6">
    <source>
        <dbReference type="ARBA" id="ARBA00022617"/>
    </source>
</evidence>
<dbReference type="FunFam" id="1.10.630.10:FF:000238">
    <property type="entry name" value="Cytochrome P450 2A6"/>
    <property type="match status" value="1"/>
</dbReference>
<comment type="similarity">
    <text evidence="5">Belongs to the cytochrome P450 family.</text>
</comment>
<dbReference type="InterPro" id="IPR050182">
    <property type="entry name" value="Cytochrome_P450_fam2"/>
</dbReference>
<dbReference type="PRINTS" id="PR00385">
    <property type="entry name" value="P450"/>
</dbReference>
<comment type="caution">
    <text evidence="15">The sequence shown here is derived from an EMBL/GenBank/DDBJ whole genome shotgun (WGS) entry which is preliminary data.</text>
</comment>